<feature type="domain" description="Major facilitator superfamily (MFS) profile" evidence="2">
    <location>
        <begin position="1"/>
        <end position="194"/>
    </location>
</feature>
<feature type="transmembrane region" description="Helical" evidence="1">
    <location>
        <begin position="126"/>
        <end position="150"/>
    </location>
</feature>
<proteinExistence type="predicted"/>
<feature type="transmembrane region" description="Helical" evidence="1">
    <location>
        <begin position="91"/>
        <end position="114"/>
    </location>
</feature>
<feature type="transmembrane region" description="Helical" evidence="1">
    <location>
        <begin position="156"/>
        <end position="176"/>
    </location>
</feature>
<feature type="transmembrane region" description="Helical" evidence="1">
    <location>
        <begin position="31"/>
        <end position="52"/>
    </location>
</feature>
<organism evidence="3">
    <name type="scientific">bioreactor metagenome</name>
    <dbReference type="NCBI Taxonomy" id="1076179"/>
    <lineage>
        <taxon>unclassified sequences</taxon>
        <taxon>metagenomes</taxon>
        <taxon>ecological metagenomes</taxon>
    </lineage>
</organism>
<dbReference type="PROSITE" id="PS50850">
    <property type="entry name" value="MFS"/>
    <property type="match status" value="1"/>
</dbReference>
<dbReference type="Pfam" id="PF07690">
    <property type="entry name" value="MFS_1"/>
    <property type="match status" value="1"/>
</dbReference>
<protein>
    <recommendedName>
        <fullName evidence="2">Major facilitator superfamily (MFS) profile domain-containing protein</fullName>
    </recommendedName>
</protein>
<dbReference type="InterPro" id="IPR020846">
    <property type="entry name" value="MFS_dom"/>
</dbReference>
<feature type="transmembrane region" description="Helical" evidence="1">
    <location>
        <begin position="64"/>
        <end position="85"/>
    </location>
</feature>
<evidence type="ECO:0000259" key="2">
    <source>
        <dbReference type="PROSITE" id="PS50850"/>
    </source>
</evidence>
<dbReference type="AlphaFoldDB" id="A0A645FVE5"/>
<dbReference type="Gene3D" id="1.20.1250.20">
    <property type="entry name" value="MFS general substrate transporter like domains"/>
    <property type="match status" value="1"/>
</dbReference>
<evidence type="ECO:0000313" key="3">
    <source>
        <dbReference type="EMBL" id="MPN16043.1"/>
    </source>
</evidence>
<dbReference type="InterPro" id="IPR011701">
    <property type="entry name" value="MFS"/>
</dbReference>
<name>A0A645FVE5_9ZZZZ</name>
<dbReference type="EMBL" id="VSSQ01062943">
    <property type="protein sequence ID" value="MPN16043.1"/>
    <property type="molecule type" value="Genomic_DNA"/>
</dbReference>
<comment type="caution">
    <text evidence="3">The sequence shown here is derived from an EMBL/GenBank/DDBJ whole genome shotgun (WGS) entry which is preliminary data.</text>
</comment>
<sequence>MFIGFAMLMMSPLRVEYLANPTHGVRLNGELLTAAAVAMFTGVIPNVARLLLNPVWGWLFDKMNFFALRLMLNLGFALGILSFFTTGSLTGLVLGGVLFGMSNAGADVAWSLWVTKFAPPDRVADYMSVHTFFTGVRGVVAPIVAFYLVAGISPQTMGWISVALIAVGSAFLIPGVKRGPLSRQGSALVEESPE</sequence>
<reference evidence="3" key="1">
    <citation type="submission" date="2019-08" db="EMBL/GenBank/DDBJ databases">
        <authorList>
            <person name="Kucharzyk K."/>
            <person name="Murdoch R.W."/>
            <person name="Higgins S."/>
            <person name="Loffler F."/>
        </authorList>
    </citation>
    <scope>NUCLEOTIDE SEQUENCE</scope>
</reference>
<evidence type="ECO:0000256" key="1">
    <source>
        <dbReference type="SAM" id="Phobius"/>
    </source>
</evidence>
<keyword evidence="1" id="KW-0472">Membrane</keyword>
<keyword evidence="1" id="KW-0812">Transmembrane</keyword>
<accession>A0A645FVE5</accession>
<dbReference type="GO" id="GO:0022857">
    <property type="term" value="F:transmembrane transporter activity"/>
    <property type="evidence" value="ECO:0007669"/>
    <property type="project" value="InterPro"/>
</dbReference>
<dbReference type="SUPFAM" id="SSF103473">
    <property type="entry name" value="MFS general substrate transporter"/>
    <property type="match status" value="1"/>
</dbReference>
<keyword evidence="1" id="KW-1133">Transmembrane helix</keyword>
<dbReference type="InterPro" id="IPR036259">
    <property type="entry name" value="MFS_trans_sf"/>
</dbReference>
<gene>
    <name evidence="3" type="ORF">SDC9_163381</name>
</gene>